<comment type="caution">
    <text evidence="1">The sequence shown here is derived from an EMBL/GenBank/DDBJ whole genome shotgun (WGS) entry which is preliminary data.</text>
</comment>
<dbReference type="EMBL" id="BOMQ01000031">
    <property type="protein sequence ID" value="GIE49263.1"/>
    <property type="molecule type" value="Genomic_DNA"/>
</dbReference>
<gene>
    <name evidence="1" type="ORF">Ani05nite_27970</name>
</gene>
<dbReference type="AlphaFoldDB" id="A0A919MP88"/>
<dbReference type="RefSeq" id="WP_203768519.1">
    <property type="nucleotide sequence ID" value="NZ_BAAAYJ010000111.1"/>
</dbReference>
<sequence length="75" mass="7797">MRCPHLTQSPIAGNRDVLRHLAEQVADCLADRGYAFVEEDRIEGLAATLGSFLASAGIPINPPDAPVGTPGVGCP</sequence>
<proteinExistence type="predicted"/>
<name>A0A919MP88_9ACTN</name>
<reference evidence="1" key="1">
    <citation type="submission" date="2021-01" db="EMBL/GenBank/DDBJ databases">
        <title>Whole genome shotgun sequence of Actinoplanes nipponensis NBRC 14063.</title>
        <authorList>
            <person name="Komaki H."/>
            <person name="Tamura T."/>
        </authorList>
    </citation>
    <scope>NUCLEOTIDE SEQUENCE</scope>
    <source>
        <strain evidence="1">NBRC 14063</strain>
    </source>
</reference>
<keyword evidence="2" id="KW-1185">Reference proteome</keyword>
<evidence type="ECO:0000313" key="2">
    <source>
        <dbReference type="Proteomes" id="UP000647172"/>
    </source>
</evidence>
<organism evidence="1 2">
    <name type="scientific">Actinoplanes nipponensis</name>
    <dbReference type="NCBI Taxonomy" id="135950"/>
    <lineage>
        <taxon>Bacteria</taxon>
        <taxon>Bacillati</taxon>
        <taxon>Actinomycetota</taxon>
        <taxon>Actinomycetes</taxon>
        <taxon>Micromonosporales</taxon>
        <taxon>Micromonosporaceae</taxon>
        <taxon>Actinoplanes</taxon>
    </lineage>
</organism>
<dbReference type="Proteomes" id="UP000647172">
    <property type="component" value="Unassembled WGS sequence"/>
</dbReference>
<evidence type="ECO:0000313" key="1">
    <source>
        <dbReference type="EMBL" id="GIE49263.1"/>
    </source>
</evidence>
<protein>
    <submittedName>
        <fullName evidence="1">Uncharacterized protein</fullName>
    </submittedName>
</protein>
<accession>A0A919MP88</accession>